<organism evidence="4 5">
    <name type="scientific">Sinomicrobium pectinilyticum</name>
    <dbReference type="NCBI Taxonomy" id="1084421"/>
    <lineage>
        <taxon>Bacteria</taxon>
        <taxon>Pseudomonadati</taxon>
        <taxon>Bacteroidota</taxon>
        <taxon>Flavobacteriia</taxon>
        <taxon>Flavobacteriales</taxon>
        <taxon>Flavobacteriaceae</taxon>
        <taxon>Sinomicrobium</taxon>
    </lineage>
</organism>
<sequence length="211" mass="24718">MELNEKQSRILEVAEKLFAENGFDGTSVRQIAREADINVAMISYYFGSKEKLLDALLFHRFSGFRKEMEKVIAGEGGYMTKVDNMVALMVRRIHDNRRAYKVVNFEYSNPVRRVSFDNYVRQKRENYNMIEGLIRNGQEEGVFSKHVNIPLIVPTILGTYFHFYYNKKFFQALHGFNEQITIDDYVYTTLTIHIQQTIKALLTYEMPVNKG</sequence>
<feature type="DNA-binding region" description="H-T-H motif" evidence="2">
    <location>
        <begin position="27"/>
        <end position="46"/>
    </location>
</feature>
<name>A0A3N0ES82_SINP1</name>
<protein>
    <submittedName>
        <fullName evidence="4">TetR/AcrR family transcriptional regulator</fullName>
    </submittedName>
</protein>
<dbReference type="AlphaFoldDB" id="A0A3N0ES82"/>
<evidence type="ECO:0000259" key="3">
    <source>
        <dbReference type="PROSITE" id="PS50977"/>
    </source>
</evidence>
<dbReference type="Proteomes" id="UP000267469">
    <property type="component" value="Unassembled WGS sequence"/>
</dbReference>
<dbReference type="PROSITE" id="PS01081">
    <property type="entry name" value="HTH_TETR_1"/>
    <property type="match status" value="1"/>
</dbReference>
<keyword evidence="5" id="KW-1185">Reference proteome</keyword>
<comment type="caution">
    <text evidence="4">The sequence shown here is derived from an EMBL/GenBank/DDBJ whole genome shotgun (WGS) entry which is preliminary data.</text>
</comment>
<dbReference type="InterPro" id="IPR009057">
    <property type="entry name" value="Homeodomain-like_sf"/>
</dbReference>
<evidence type="ECO:0000256" key="1">
    <source>
        <dbReference type="ARBA" id="ARBA00023125"/>
    </source>
</evidence>
<dbReference type="PRINTS" id="PR00455">
    <property type="entry name" value="HTHTETR"/>
</dbReference>
<dbReference type="SUPFAM" id="SSF46689">
    <property type="entry name" value="Homeodomain-like"/>
    <property type="match status" value="1"/>
</dbReference>
<dbReference type="Pfam" id="PF17938">
    <property type="entry name" value="TetR_C_29"/>
    <property type="match status" value="1"/>
</dbReference>
<dbReference type="RefSeq" id="WP_123215020.1">
    <property type="nucleotide sequence ID" value="NZ_RJTM01000029.1"/>
</dbReference>
<gene>
    <name evidence="4" type="ORF">ED312_05555</name>
</gene>
<dbReference type="InterPro" id="IPR050109">
    <property type="entry name" value="HTH-type_TetR-like_transc_reg"/>
</dbReference>
<dbReference type="EMBL" id="RJTM01000029">
    <property type="protein sequence ID" value="RNL90642.1"/>
    <property type="molecule type" value="Genomic_DNA"/>
</dbReference>
<evidence type="ECO:0000256" key="2">
    <source>
        <dbReference type="PROSITE-ProRule" id="PRU00335"/>
    </source>
</evidence>
<dbReference type="SUPFAM" id="SSF48498">
    <property type="entry name" value="Tetracyclin repressor-like, C-terminal domain"/>
    <property type="match status" value="1"/>
</dbReference>
<keyword evidence="1 2" id="KW-0238">DNA-binding</keyword>
<evidence type="ECO:0000313" key="4">
    <source>
        <dbReference type="EMBL" id="RNL90642.1"/>
    </source>
</evidence>
<dbReference type="GO" id="GO:0003677">
    <property type="term" value="F:DNA binding"/>
    <property type="evidence" value="ECO:0007669"/>
    <property type="project" value="UniProtKB-UniRule"/>
</dbReference>
<dbReference type="InterPro" id="IPR036271">
    <property type="entry name" value="Tet_transcr_reg_TetR-rel_C_sf"/>
</dbReference>
<dbReference type="InterPro" id="IPR001647">
    <property type="entry name" value="HTH_TetR"/>
</dbReference>
<dbReference type="PROSITE" id="PS50977">
    <property type="entry name" value="HTH_TETR_2"/>
    <property type="match status" value="1"/>
</dbReference>
<dbReference type="Gene3D" id="1.10.357.10">
    <property type="entry name" value="Tetracycline Repressor, domain 2"/>
    <property type="match status" value="1"/>
</dbReference>
<dbReference type="Pfam" id="PF00440">
    <property type="entry name" value="TetR_N"/>
    <property type="match status" value="1"/>
</dbReference>
<dbReference type="InterPro" id="IPR023772">
    <property type="entry name" value="DNA-bd_HTH_TetR-type_CS"/>
</dbReference>
<accession>A0A3N0ES82</accession>
<dbReference type="PANTHER" id="PTHR30328:SF54">
    <property type="entry name" value="HTH-TYPE TRANSCRIPTIONAL REPRESSOR SCO4008"/>
    <property type="match status" value="1"/>
</dbReference>
<dbReference type="InterPro" id="IPR041474">
    <property type="entry name" value="NicS_C"/>
</dbReference>
<feature type="domain" description="HTH tetR-type" evidence="3">
    <location>
        <begin position="4"/>
        <end position="64"/>
    </location>
</feature>
<dbReference type="PANTHER" id="PTHR30328">
    <property type="entry name" value="TRANSCRIPTIONAL REPRESSOR"/>
    <property type="match status" value="1"/>
</dbReference>
<evidence type="ECO:0000313" key="5">
    <source>
        <dbReference type="Proteomes" id="UP000267469"/>
    </source>
</evidence>
<dbReference type="OrthoDB" id="9789566at2"/>
<reference evidence="4 5" key="1">
    <citation type="submission" date="2018-10" db="EMBL/GenBank/DDBJ databases">
        <title>Sinomicrobium pectinilyticum sp. nov., a pectinase-producing bacterium isolated from alkaline and saline soil, and emended description of the genus Sinomicrobium.</title>
        <authorList>
            <person name="Cheng B."/>
            <person name="Li C."/>
            <person name="Lai Q."/>
            <person name="Du M."/>
            <person name="Shao Z."/>
            <person name="Xu P."/>
            <person name="Yang C."/>
        </authorList>
    </citation>
    <scope>NUCLEOTIDE SEQUENCE [LARGE SCALE GENOMIC DNA]</scope>
    <source>
        <strain evidence="4 5">5DNS001</strain>
    </source>
</reference>
<proteinExistence type="predicted"/>
<dbReference type="Gene3D" id="1.10.10.60">
    <property type="entry name" value="Homeodomain-like"/>
    <property type="match status" value="1"/>
</dbReference>